<evidence type="ECO:0000256" key="8">
    <source>
        <dbReference type="HAMAP-Rule" id="MF_00137"/>
    </source>
</evidence>
<evidence type="ECO:0000256" key="4">
    <source>
        <dbReference type="ARBA" id="ARBA00022741"/>
    </source>
</evidence>
<dbReference type="EMBL" id="JADILW010000078">
    <property type="protein sequence ID" value="MBO8480539.1"/>
    <property type="molecule type" value="Genomic_DNA"/>
</dbReference>
<reference evidence="10" key="1">
    <citation type="submission" date="2020-10" db="EMBL/GenBank/DDBJ databases">
        <authorList>
            <person name="Gilroy R."/>
        </authorList>
    </citation>
    <scope>NUCLEOTIDE SEQUENCE</scope>
    <source>
        <strain evidence="10">B3-1481</strain>
    </source>
</reference>
<evidence type="ECO:0000256" key="7">
    <source>
        <dbReference type="ARBA" id="ARBA00048475"/>
    </source>
</evidence>
<comment type="similarity">
    <text evidence="2 8">Belongs to the SAICAR synthetase family.</text>
</comment>
<keyword evidence="5 8" id="KW-0658">Purine biosynthesis</keyword>
<evidence type="ECO:0000256" key="2">
    <source>
        <dbReference type="ARBA" id="ARBA00010190"/>
    </source>
</evidence>
<dbReference type="GO" id="GO:0005524">
    <property type="term" value="F:ATP binding"/>
    <property type="evidence" value="ECO:0007669"/>
    <property type="project" value="UniProtKB-KW"/>
</dbReference>
<evidence type="ECO:0000256" key="6">
    <source>
        <dbReference type="ARBA" id="ARBA00022840"/>
    </source>
</evidence>
<dbReference type="GO" id="GO:0009236">
    <property type="term" value="P:cobalamin biosynthetic process"/>
    <property type="evidence" value="ECO:0007669"/>
    <property type="project" value="InterPro"/>
</dbReference>
<comment type="catalytic activity">
    <reaction evidence="7 8">
        <text>5-amino-1-(5-phospho-D-ribosyl)imidazole-4-carboxylate + L-aspartate + ATP = (2S)-2-[5-amino-1-(5-phospho-beta-D-ribosyl)imidazole-4-carboxamido]succinate + ADP + phosphate + 2 H(+)</text>
        <dbReference type="Rhea" id="RHEA:22628"/>
        <dbReference type="ChEBI" id="CHEBI:15378"/>
        <dbReference type="ChEBI" id="CHEBI:29991"/>
        <dbReference type="ChEBI" id="CHEBI:30616"/>
        <dbReference type="ChEBI" id="CHEBI:43474"/>
        <dbReference type="ChEBI" id="CHEBI:58443"/>
        <dbReference type="ChEBI" id="CHEBI:77657"/>
        <dbReference type="ChEBI" id="CHEBI:456216"/>
        <dbReference type="EC" id="6.3.2.6"/>
    </reaction>
</comment>
<dbReference type="Pfam" id="PF01259">
    <property type="entry name" value="SAICAR_synt"/>
    <property type="match status" value="1"/>
</dbReference>
<dbReference type="Gene3D" id="3.30.200.20">
    <property type="entry name" value="Phosphorylase Kinase, domain 1"/>
    <property type="match status" value="1"/>
</dbReference>
<protein>
    <recommendedName>
        <fullName evidence="8">Phosphoribosylaminoimidazole-succinocarboxamide synthase</fullName>
        <ecNumber evidence="8">6.3.2.6</ecNumber>
    </recommendedName>
    <alternativeName>
        <fullName evidence="8">SAICAR synthetase</fullName>
    </alternativeName>
</protein>
<evidence type="ECO:0000313" key="11">
    <source>
        <dbReference type="Proteomes" id="UP000823769"/>
    </source>
</evidence>
<comment type="caution">
    <text evidence="10">The sequence shown here is derived from an EMBL/GenBank/DDBJ whole genome shotgun (WGS) entry which is preliminary data.</text>
</comment>
<dbReference type="EC" id="6.3.2.6" evidence="8"/>
<evidence type="ECO:0000256" key="1">
    <source>
        <dbReference type="ARBA" id="ARBA00004672"/>
    </source>
</evidence>
<dbReference type="InterPro" id="IPR033934">
    <property type="entry name" value="SAICAR_synt_PurC"/>
</dbReference>
<reference evidence="10" key="2">
    <citation type="journal article" date="2021" name="PeerJ">
        <title>Extensive microbial diversity within the chicken gut microbiome revealed by metagenomics and culture.</title>
        <authorList>
            <person name="Gilroy R."/>
            <person name="Ravi A."/>
            <person name="Getino M."/>
            <person name="Pursley I."/>
            <person name="Horton D.L."/>
            <person name="Alikhan N.F."/>
            <person name="Baker D."/>
            <person name="Gharbi K."/>
            <person name="Hall N."/>
            <person name="Watson M."/>
            <person name="Adriaenssens E.M."/>
            <person name="Foster-Nyarko E."/>
            <person name="Jarju S."/>
            <person name="Secka A."/>
            <person name="Antonio M."/>
            <person name="Oren A."/>
            <person name="Chaudhuri R.R."/>
            <person name="La Ragione R."/>
            <person name="Hildebrand F."/>
            <person name="Pallen M.J."/>
        </authorList>
    </citation>
    <scope>NUCLEOTIDE SEQUENCE</scope>
    <source>
        <strain evidence="10">B3-1481</strain>
    </source>
</reference>
<evidence type="ECO:0000256" key="3">
    <source>
        <dbReference type="ARBA" id="ARBA00022598"/>
    </source>
</evidence>
<dbReference type="GO" id="GO:0006189">
    <property type="term" value="P:'de novo' IMP biosynthetic process"/>
    <property type="evidence" value="ECO:0007669"/>
    <property type="project" value="UniProtKB-UniRule"/>
</dbReference>
<evidence type="ECO:0000259" key="9">
    <source>
        <dbReference type="Pfam" id="PF01259"/>
    </source>
</evidence>
<feature type="domain" description="SAICAR synthetase/ADE2 N-terminal" evidence="9">
    <location>
        <begin position="14"/>
        <end position="239"/>
    </location>
</feature>
<dbReference type="PANTHER" id="PTHR43599">
    <property type="entry name" value="MULTIFUNCTIONAL PROTEIN ADE2"/>
    <property type="match status" value="1"/>
</dbReference>
<dbReference type="HAMAP" id="MF_00137">
    <property type="entry name" value="SAICAR_synth"/>
    <property type="match status" value="1"/>
</dbReference>
<dbReference type="InterPro" id="IPR028923">
    <property type="entry name" value="SAICAR_synt/ADE2_N"/>
</dbReference>
<gene>
    <name evidence="8" type="primary">purC</name>
    <name evidence="10" type="ORF">IAB76_05480</name>
</gene>
<evidence type="ECO:0000256" key="5">
    <source>
        <dbReference type="ARBA" id="ARBA00022755"/>
    </source>
</evidence>
<keyword evidence="6 8" id="KW-0067">ATP-binding</keyword>
<evidence type="ECO:0000313" key="10">
    <source>
        <dbReference type="EMBL" id="MBO8480539.1"/>
    </source>
</evidence>
<dbReference type="Gene3D" id="3.30.470.20">
    <property type="entry name" value="ATP-grasp fold, B domain"/>
    <property type="match status" value="1"/>
</dbReference>
<dbReference type="SUPFAM" id="SSF56104">
    <property type="entry name" value="SAICAR synthase-like"/>
    <property type="match status" value="1"/>
</dbReference>
<dbReference type="InterPro" id="IPR050089">
    <property type="entry name" value="SAICAR_synthetase"/>
</dbReference>
<organism evidence="10 11">
    <name type="scientific">Candidatus Cryptobacteroides avistercoris</name>
    <dbReference type="NCBI Taxonomy" id="2840758"/>
    <lineage>
        <taxon>Bacteria</taxon>
        <taxon>Pseudomonadati</taxon>
        <taxon>Bacteroidota</taxon>
        <taxon>Bacteroidia</taxon>
        <taxon>Bacteroidales</taxon>
        <taxon>Candidatus Cryptobacteroides</taxon>
    </lineage>
</organism>
<dbReference type="PROSITE" id="PS01058">
    <property type="entry name" value="SAICAR_SYNTHETASE_2"/>
    <property type="match status" value="1"/>
</dbReference>
<keyword evidence="3 8" id="KW-0436">Ligase</keyword>
<dbReference type="InterPro" id="IPR018236">
    <property type="entry name" value="SAICAR_synthetase_CS"/>
</dbReference>
<comment type="pathway">
    <text evidence="1 8">Purine metabolism; IMP biosynthesis via de novo pathway; 5-amino-1-(5-phospho-D-ribosyl)imidazole-4-carboxamide from 5-amino-1-(5-phospho-D-ribosyl)imidazole-4-carboxylate: step 1/2.</text>
</comment>
<dbReference type="CDD" id="cd01415">
    <property type="entry name" value="SAICAR_synt_PurC"/>
    <property type="match status" value="1"/>
</dbReference>
<proteinExistence type="inferred from homology"/>
<dbReference type="PANTHER" id="PTHR43599:SF3">
    <property type="entry name" value="SI:DKEY-6E2.2"/>
    <property type="match status" value="1"/>
</dbReference>
<keyword evidence="4 8" id="KW-0547">Nucleotide-binding</keyword>
<dbReference type="GO" id="GO:0004639">
    <property type="term" value="F:phosphoribosylaminoimidazolesuccinocarboxamide synthase activity"/>
    <property type="evidence" value="ECO:0007669"/>
    <property type="project" value="UniProtKB-UniRule"/>
</dbReference>
<sequence length="256" mass="28862">MAQTDTEIVRGELLFDGNEKQVYATEDPEKVIFRFKDVATAYNNIKKAVFPEKGVVSNRISSLLFSYLEQNGIHTHFIAELGDREQLCRRSRNIPLELKVRNYFAGSLADRLGIDDGTKAATVIYDLNYNRQDLGDPMVNDSEAVALGIVNFEDLEFIYDVARRVNVLLSELCGRAGLKLVDFKLEFGRDAEGRIMICDEIGPDTGRFWDAATDERLDKDRFRHDLGYIVASYQKVLDRLLAVSGGKPADAEPVRS</sequence>
<dbReference type="Proteomes" id="UP000823769">
    <property type="component" value="Unassembled WGS sequence"/>
</dbReference>
<accession>A0A9D9IX61</accession>
<dbReference type="AlphaFoldDB" id="A0A9D9IX61"/>
<name>A0A9D9IX61_9BACT</name>